<dbReference type="PANTHER" id="PTHR34406">
    <property type="entry name" value="PROTEIN YCEI"/>
    <property type="match status" value="1"/>
</dbReference>
<dbReference type="InterPro" id="IPR007372">
    <property type="entry name" value="Lipid/polyisoprenoid-bd_YceI"/>
</dbReference>
<dbReference type="EMBL" id="VSSQ01080786">
    <property type="protein sequence ID" value="MPN29890.1"/>
    <property type="molecule type" value="Genomic_DNA"/>
</dbReference>
<sequence>MKNSFKWILAFFAMIMFGFINAQNISGKSTKVVVDGTSPMHDWTMTSSSATFVGTVSGNAITNVKFTMPAKNLVSTKGKMMDNKAYGALKADKNPNITFTAPSLSVGKGNLTGKLSIAGVTKDVTFPVNVVKNGNSYQITGNEELKLSDFGMERPGFLGVKTGDEIKVTVNIVAN</sequence>
<gene>
    <name evidence="2" type="ORF">SDC9_177344</name>
</gene>
<accession>A0A645GU85</accession>
<evidence type="ECO:0000259" key="1">
    <source>
        <dbReference type="SMART" id="SM00867"/>
    </source>
</evidence>
<feature type="domain" description="Lipid/polyisoprenoid-binding YceI-like" evidence="1">
    <location>
        <begin position="30"/>
        <end position="175"/>
    </location>
</feature>
<reference evidence="2" key="1">
    <citation type="submission" date="2019-08" db="EMBL/GenBank/DDBJ databases">
        <authorList>
            <person name="Kucharzyk K."/>
            <person name="Murdoch R.W."/>
            <person name="Higgins S."/>
            <person name="Loffler F."/>
        </authorList>
    </citation>
    <scope>NUCLEOTIDE SEQUENCE</scope>
</reference>
<dbReference type="SMART" id="SM00867">
    <property type="entry name" value="YceI"/>
    <property type="match status" value="1"/>
</dbReference>
<dbReference type="Pfam" id="PF04264">
    <property type="entry name" value="YceI"/>
    <property type="match status" value="1"/>
</dbReference>
<dbReference type="InterPro" id="IPR036761">
    <property type="entry name" value="TTHA0802/YceI-like_sf"/>
</dbReference>
<comment type="caution">
    <text evidence="2">The sequence shown here is derived from an EMBL/GenBank/DDBJ whole genome shotgun (WGS) entry which is preliminary data.</text>
</comment>
<name>A0A645GU85_9ZZZZ</name>
<proteinExistence type="predicted"/>
<dbReference type="PANTHER" id="PTHR34406:SF1">
    <property type="entry name" value="PROTEIN YCEI"/>
    <property type="match status" value="1"/>
</dbReference>
<dbReference type="SUPFAM" id="SSF101874">
    <property type="entry name" value="YceI-like"/>
    <property type="match status" value="1"/>
</dbReference>
<evidence type="ECO:0000313" key="2">
    <source>
        <dbReference type="EMBL" id="MPN29890.1"/>
    </source>
</evidence>
<dbReference type="Gene3D" id="2.40.128.110">
    <property type="entry name" value="Lipid/polyisoprenoid-binding, YceI-like"/>
    <property type="match status" value="1"/>
</dbReference>
<organism evidence="2">
    <name type="scientific">bioreactor metagenome</name>
    <dbReference type="NCBI Taxonomy" id="1076179"/>
    <lineage>
        <taxon>unclassified sequences</taxon>
        <taxon>metagenomes</taxon>
        <taxon>ecological metagenomes</taxon>
    </lineage>
</organism>
<protein>
    <recommendedName>
        <fullName evidence="1">Lipid/polyisoprenoid-binding YceI-like domain-containing protein</fullName>
    </recommendedName>
</protein>
<dbReference type="AlphaFoldDB" id="A0A645GU85"/>